<evidence type="ECO:0000313" key="1">
    <source>
        <dbReference type="EMBL" id="KAF6811628.1"/>
    </source>
</evidence>
<accession>A0A8H6JFC4</accession>
<keyword evidence="2" id="KW-1185">Reference proteome</keyword>
<dbReference type="AlphaFoldDB" id="A0A8H6JFC4"/>
<evidence type="ECO:0000313" key="2">
    <source>
        <dbReference type="Proteomes" id="UP000652219"/>
    </source>
</evidence>
<comment type="caution">
    <text evidence="1">The sequence shown here is derived from an EMBL/GenBank/DDBJ whole genome shotgun (WGS) entry which is preliminary data.</text>
</comment>
<name>A0A8H6JFC4_9PEZI</name>
<dbReference type="Proteomes" id="UP000652219">
    <property type="component" value="Unassembled WGS sequence"/>
</dbReference>
<dbReference type="EMBL" id="WIGN01000072">
    <property type="protein sequence ID" value="KAF6811628.1"/>
    <property type="molecule type" value="Genomic_DNA"/>
</dbReference>
<protein>
    <submittedName>
        <fullName evidence="1">Uncharacterized protein</fullName>
    </submittedName>
</protein>
<organism evidence="1 2">
    <name type="scientific">Colletotrichum sojae</name>
    <dbReference type="NCBI Taxonomy" id="2175907"/>
    <lineage>
        <taxon>Eukaryota</taxon>
        <taxon>Fungi</taxon>
        <taxon>Dikarya</taxon>
        <taxon>Ascomycota</taxon>
        <taxon>Pezizomycotina</taxon>
        <taxon>Sordariomycetes</taxon>
        <taxon>Hypocreomycetidae</taxon>
        <taxon>Glomerellales</taxon>
        <taxon>Glomerellaceae</taxon>
        <taxon>Colletotrichum</taxon>
        <taxon>Colletotrichum orchidearum species complex</taxon>
    </lineage>
</organism>
<proteinExistence type="predicted"/>
<sequence length="186" mass="19998">MADPSMDSAEELDNLTSLHQAEAVRLYTEVLGGYEFTTAQRANVQKLLDAAKVSLKNARTDHTAISREVNKAIANGKTMTDLHDAHSKAMHDRAQFIDEEQHVRADDVGQAEKVLGVTPQLITQSSLLSVPKTAGVSQSTGANEGRSQSTAWTDIVTASRFLGSPARLVLLSVVRETSRPAVDASS</sequence>
<reference evidence="1 2" key="1">
    <citation type="journal article" date="2020" name="Phytopathology">
        <title>Genome Sequence Resources of Colletotrichum truncatum, C. plurivorum, C. musicola, and C. sojae: Four Species Pathogenic to Soybean (Glycine max).</title>
        <authorList>
            <person name="Rogerio F."/>
            <person name="Boufleur T.R."/>
            <person name="Ciampi-Guillardi M."/>
            <person name="Sukno S.A."/>
            <person name="Thon M.R."/>
            <person name="Massola Junior N.S."/>
            <person name="Baroncelli R."/>
        </authorList>
    </citation>
    <scope>NUCLEOTIDE SEQUENCE [LARGE SCALE GENOMIC DNA]</scope>
    <source>
        <strain evidence="1 2">LFN0009</strain>
    </source>
</reference>
<gene>
    <name evidence="1" type="ORF">CSOJ01_05612</name>
</gene>